<dbReference type="EMBL" id="JPOX01000014">
    <property type="protein sequence ID" value="KFX47735.1"/>
    <property type="molecule type" value="Genomic_DNA"/>
</dbReference>
<organism evidence="1">
    <name type="scientific">Talaromyces marneffei PM1</name>
    <dbReference type="NCBI Taxonomy" id="1077442"/>
    <lineage>
        <taxon>Eukaryota</taxon>
        <taxon>Fungi</taxon>
        <taxon>Dikarya</taxon>
        <taxon>Ascomycota</taxon>
        <taxon>Pezizomycotina</taxon>
        <taxon>Eurotiomycetes</taxon>
        <taxon>Eurotiomycetidae</taxon>
        <taxon>Eurotiales</taxon>
        <taxon>Trichocomaceae</taxon>
        <taxon>Talaromyces</taxon>
        <taxon>Talaromyces sect. Talaromyces</taxon>
    </lineage>
</organism>
<proteinExistence type="predicted"/>
<evidence type="ECO:0000313" key="1">
    <source>
        <dbReference type="EMBL" id="KFX47735.1"/>
    </source>
</evidence>
<accession>A0A093V6B3</accession>
<sequence>MYSGASRRRYPFALRQWLHPFDLAAKSAAWGVESRVEQPEPRCSLEKVGVGLRLPDETPVSRPQARGKAMLIWLMRGRSGCTWCRSSANKPFHQSPDKRSRVKILSRPYYPYKTAG</sequence>
<dbReference type="HOGENOM" id="CLU_2098464_0_0_1"/>
<reference evidence="1" key="1">
    <citation type="journal article" date="2014" name="PLoS Genet.">
        <title>Signature Gene Expression Reveals Novel Clues to the Molecular Mechanisms of Dimorphic Transition in Penicillium marneffei.</title>
        <authorList>
            <person name="Yang E."/>
            <person name="Wang G."/>
            <person name="Cai J."/>
            <person name="Woo P.C."/>
            <person name="Lau S.K."/>
            <person name="Yuen K.-Y."/>
            <person name="Chow W.-N."/>
            <person name="Lin X."/>
        </authorList>
    </citation>
    <scope>NUCLEOTIDE SEQUENCE [LARGE SCALE GENOMIC DNA]</scope>
    <source>
        <strain evidence="1">PM1</strain>
    </source>
</reference>
<dbReference type="AlphaFoldDB" id="A0A093V6B3"/>
<comment type="caution">
    <text evidence="1">The sequence shown here is derived from an EMBL/GenBank/DDBJ whole genome shotgun (WGS) entry which is preliminary data.</text>
</comment>
<name>A0A093V6B3_TALMA</name>
<protein>
    <submittedName>
        <fullName evidence="1">Uncharacterized protein</fullName>
    </submittedName>
</protein>
<gene>
    <name evidence="1" type="ORF">GQ26_0141380</name>
</gene>